<proteinExistence type="predicted"/>
<feature type="domain" description="RES" evidence="1">
    <location>
        <begin position="20"/>
        <end position="145"/>
    </location>
</feature>
<name>A0A1H1XGB2_9GAMM</name>
<organism evidence="2 3">
    <name type="scientific">Halopseudomonas litoralis</name>
    <dbReference type="NCBI Taxonomy" id="797277"/>
    <lineage>
        <taxon>Bacteria</taxon>
        <taxon>Pseudomonadati</taxon>
        <taxon>Pseudomonadota</taxon>
        <taxon>Gammaproteobacteria</taxon>
        <taxon>Pseudomonadales</taxon>
        <taxon>Pseudomonadaceae</taxon>
        <taxon>Halopseudomonas</taxon>
    </lineage>
</organism>
<evidence type="ECO:0000313" key="3">
    <source>
        <dbReference type="Proteomes" id="UP000243426"/>
    </source>
</evidence>
<dbReference type="OrthoDB" id="9789501at2"/>
<evidence type="ECO:0000259" key="1">
    <source>
        <dbReference type="SMART" id="SM00953"/>
    </source>
</evidence>
<dbReference type="STRING" id="797277.SAMN05216198_3611"/>
<evidence type="ECO:0000313" key="2">
    <source>
        <dbReference type="EMBL" id="SDT08220.1"/>
    </source>
</evidence>
<gene>
    <name evidence="2" type="ORF">SAMN05216198_3611</name>
</gene>
<dbReference type="RefSeq" id="WP_090275609.1">
    <property type="nucleotide sequence ID" value="NZ_LT629748.1"/>
</dbReference>
<protein>
    <submittedName>
        <fullName evidence="2">RES domain-containing protein</fullName>
    </submittedName>
</protein>
<keyword evidence="3" id="KW-1185">Reference proteome</keyword>
<dbReference type="EMBL" id="LT629748">
    <property type="protein sequence ID" value="SDT08220.1"/>
    <property type="molecule type" value="Genomic_DNA"/>
</dbReference>
<dbReference type="Pfam" id="PF08808">
    <property type="entry name" value="RES"/>
    <property type="match status" value="1"/>
</dbReference>
<dbReference type="SMART" id="SM00953">
    <property type="entry name" value="RES"/>
    <property type="match status" value="1"/>
</dbReference>
<dbReference type="AlphaFoldDB" id="A0A1H1XGB2"/>
<dbReference type="InterPro" id="IPR014914">
    <property type="entry name" value="RES_dom"/>
</dbReference>
<reference evidence="3" key="1">
    <citation type="submission" date="2016-10" db="EMBL/GenBank/DDBJ databases">
        <authorList>
            <person name="Varghese N."/>
            <person name="Submissions S."/>
        </authorList>
    </citation>
    <scope>NUCLEOTIDE SEQUENCE [LARGE SCALE GENOMIC DNA]</scope>
    <source>
        <strain evidence="3">2SM5</strain>
    </source>
</reference>
<sequence>MTAETQTYYRIIKQKWAASAFDGEGARLYGGRWNSKGRPCVYLTSSVSLATLEMLAHLNSTALLSTYTLFTVTIPVEHIRELGHAHLPTNWRADPAPSETAMIGDEWLASCDGVGLLLPSTITPSENNLLLNPTHAAFAACVKSAARSDYAFDKRLK</sequence>
<accession>A0A1H1XGB2</accession>
<dbReference type="Proteomes" id="UP000243426">
    <property type="component" value="Chromosome I"/>
</dbReference>